<evidence type="ECO:0000313" key="4">
    <source>
        <dbReference type="EMBL" id="MCM2681296.1"/>
    </source>
</evidence>
<evidence type="ECO:0000259" key="3">
    <source>
        <dbReference type="PROSITE" id="PS51087"/>
    </source>
</evidence>
<evidence type="ECO:0000313" key="5">
    <source>
        <dbReference type="Proteomes" id="UP001165393"/>
    </source>
</evidence>
<dbReference type="RefSeq" id="WP_251262780.1">
    <property type="nucleotide sequence ID" value="NZ_JAMQGP010000010.1"/>
</dbReference>
<organism evidence="4 5">
    <name type="scientific">Echinimonas agarilytica</name>
    <dbReference type="NCBI Taxonomy" id="1215918"/>
    <lineage>
        <taxon>Bacteria</taxon>
        <taxon>Pseudomonadati</taxon>
        <taxon>Pseudomonadota</taxon>
        <taxon>Gammaproteobacteria</taxon>
        <taxon>Alteromonadales</taxon>
        <taxon>Echinimonadaceae</taxon>
        <taxon>Echinimonas</taxon>
    </lineage>
</organism>
<dbReference type="Gene3D" id="2.60.40.1470">
    <property type="entry name" value="ApaG domain"/>
    <property type="match status" value="1"/>
</dbReference>
<gene>
    <name evidence="2 4" type="primary">apaG</name>
    <name evidence="4" type="ORF">NAF29_16735</name>
</gene>
<dbReference type="PROSITE" id="PS51087">
    <property type="entry name" value="APAG"/>
    <property type="match status" value="1"/>
</dbReference>
<dbReference type="InterPro" id="IPR023065">
    <property type="entry name" value="Uncharacterised_ApaG"/>
</dbReference>
<keyword evidence="5" id="KW-1185">Reference proteome</keyword>
<proteinExistence type="inferred from homology"/>
<feature type="domain" description="ApaG" evidence="3">
    <location>
        <begin position="2"/>
        <end position="126"/>
    </location>
</feature>
<dbReference type="InterPro" id="IPR007474">
    <property type="entry name" value="ApaG_domain"/>
</dbReference>
<accession>A0AA42BAA8</accession>
<dbReference type="AlphaFoldDB" id="A0AA42BAA8"/>
<dbReference type="NCBIfam" id="NF003967">
    <property type="entry name" value="PRK05461.1"/>
    <property type="match status" value="1"/>
</dbReference>
<protein>
    <recommendedName>
        <fullName evidence="1 2">Protein ApaG</fullName>
    </recommendedName>
</protein>
<dbReference type="InterPro" id="IPR036767">
    <property type="entry name" value="ApaG_sf"/>
</dbReference>
<dbReference type="PANTHER" id="PTHR14289">
    <property type="entry name" value="F-BOX ONLY PROTEIN 3"/>
    <property type="match status" value="1"/>
</dbReference>
<evidence type="ECO:0000256" key="2">
    <source>
        <dbReference type="HAMAP-Rule" id="MF_00791"/>
    </source>
</evidence>
<evidence type="ECO:0000256" key="1">
    <source>
        <dbReference type="ARBA" id="ARBA00017693"/>
    </source>
</evidence>
<sequence length="126" mass="13610">MANLSSTISIEVDVNYLAHQSIPEKEHFLFAYTITITNNGEVPAKLLTRHWNITNGNGDVSSVSGPGVVGKQPHLSSGEHFTYTSSAVLETAVGSMHGHYSFQTENGNVFDVDIPAFRLASPNALH</sequence>
<reference evidence="4 5" key="1">
    <citation type="journal article" date="2013" name="Antonie Van Leeuwenhoek">
        <title>Echinimonas agarilytica gen. nov., sp. nov., a new gammaproteobacterium isolated from the sea urchin Strongylocentrotus intermedius.</title>
        <authorList>
            <person name="Nedashkovskaya O.I."/>
            <person name="Stenkova A.M."/>
            <person name="Zhukova N.V."/>
            <person name="Van Trappen S."/>
            <person name="Lee J.S."/>
            <person name="Kim S.B."/>
        </authorList>
    </citation>
    <scope>NUCLEOTIDE SEQUENCE [LARGE SCALE GENOMIC DNA]</scope>
    <source>
        <strain evidence="4 5">KMM 6351</strain>
    </source>
</reference>
<dbReference type="Pfam" id="PF04379">
    <property type="entry name" value="DUF525"/>
    <property type="match status" value="1"/>
</dbReference>
<dbReference type="EMBL" id="JAMQGP010000010">
    <property type="protein sequence ID" value="MCM2681296.1"/>
    <property type="molecule type" value="Genomic_DNA"/>
</dbReference>
<dbReference type="GO" id="GO:0070987">
    <property type="term" value="P:error-free translesion synthesis"/>
    <property type="evidence" value="ECO:0007669"/>
    <property type="project" value="TreeGrafter"/>
</dbReference>
<dbReference type="SUPFAM" id="SSF110069">
    <property type="entry name" value="ApaG-like"/>
    <property type="match status" value="1"/>
</dbReference>
<dbReference type="Proteomes" id="UP001165393">
    <property type="component" value="Unassembled WGS sequence"/>
</dbReference>
<dbReference type="PANTHER" id="PTHR14289:SF16">
    <property type="entry name" value="POLYMERASE DELTA-INTERACTING PROTEIN 2"/>
    <property type="match status" value="1"/>
</dbReference>
<name>A0AA42BAA8_9GAMM</name>
<dbReference type="HAMAP" id="MF_00791">
    <property type="entry name" value="ApaG"/>
    <property type="match status" value="1"/>
</dbReference>
<comment type="caution">
    <text evidence="4">The sequence shown here is derived from an EMBL/GenBank/DDBJ whole genome shotgun (WGS) entry which is preliminary data.</text>
</comment>